<reference evidence="1 2" key="1">
    <citation type="journal article" date="2023" name="G3 (Bethesda)">
        <title>A chromosome-length genome assembly and annotation of blackberry (Rubus argutus, cv. 'Hillquist').</title>
        <authorList>
            <person name="Bruna T."/>
            <person name="Aryal R."/>
            <person name="Dudchenko O."/>
            <person name="Sargent D.J."/>
            <person name="Mead D."/>
            <person name="Buti M."/>
            <person name="Cavallini A."/>
            <person name="Hytonen T."/>
            <person name="Andres J."/>
            <person name="Pham M."/>
            <person name="Weisz D."/>
            <person name="Mascagni F."/>
            <person name="Usai G."/>
            <person name="Natali L."/>
            <person name="Bassil N."/>
            <person name="Fernandez G.E."/>
            <person name="Lomsadze A."/>
            <person name="Armour M."/>
            <person name="Olukolu B."/>
            <person name="Poorten T."/>
            <person name="Britton C."/>
            <person name="Davik J."/>
            <person name="Ashrafi H."/>
            <person name="Aiden E.L."/>
            <person name="Borodovsky M."/>
            <person name="Worthington M."/>
        </authorList>
    </citation>
    <scope>NUCLEOTIDE SEQUENCE [LARGE SCALE GENOMIC DNA]</scope>
    <source>
        <strain evidence="1">PI 553951</strain>
    </source>
</reference>
<organism evidence="1 2">
    <name type="scientific">Rubus argutus</name>
    <name type="common">Southern blackberry</name>
    <dbReference type="NCBI Taxonomy" id="59490"/>
    <lineage>
        <taxon>Eukaryota</taxon>
        <taxon>Viridiplantae</taxon>
        <taxon>Streptophyta</taxon>
        <taxon>Embryophyta</taxon>
        <taxon>Tracheophyta</taxon>
        <taxon>Spermatophyta</taxon>
        <taxon>Magnoliopsida</taxon>
        <taxon>eudicotyledons</taxon>
        <taxon>Gunneridae</taxon>
        <taxon>Pentapetalae</taxon>
        <taxon>rosids</taxon>
        <taxon>fabids</taxon>
        <taxon>Rosales</taxon>
        <taxon>Rosaceae</taxon>
        <taxon>Rosoideae</taxon>
        <taxon>Rosoideae incertae sedis</taxon>
        <taxon>Rubus</taxon>
    </lineage>
</organism>
<accession>A0AAW1XPX8</accession>
<evidence type="ECO:0000313" key="1">
    <source>
        <dbReference type="EMBL" id="KAK9938956.1"/>
    </source>
</evidence>
<gene>
    <name evidence="1" type="ORF">M0R45_015666</name>
</gene>
<evidence type="ECO:0000313" key="2">
    <source>
        <dbReference type="Proteomes" id="UP001457282"/>
    </source>
</evidence>
<protein>
    <submittedName>
        <fullName evidence="1">Uncharacterized protein</fullName>
    </submittedName>
</protein>
<name>A0AAW1XPX8_RUBAR</name>
<dbReference type="Proteomes" id="UP001457282">
    <property type="component" value="Unassembled WGS sequence"/>
</dbReference>
<proteinExistence type="predicted"/>
<comment type="caution">
    <text evidence="1">The sequence shown here is derived from an EMBL/GenBank/DDBJ whole genome shotgun (WGS) entry which is preliminary data.</text>
</comment>
<dbReference type="EMBL" id="JBEDUW010000003">
    <property type="protein sequence ID" value="KAK9938956.1"/>
    <property type="molecule type" value="Genomic_DNA"/>
</dbReference>
<dbReference type="AlphaFoldDB" id="A0AAW1XPX8"/>
<sequence>MDSIKHVMKSINPSPICPARAHRRFVTIVFLGHHTAVPPYALPETADSSSPPLNSPSLPLVLSATAAHPRIAICPAMICSRP</sequence>
<keyword evidence="2" id="KW-1185">Reference proteome</keyword>